<dbReference type="Proteomes" id="UP000240481">
    <property type="component" value="Unassembled WGS sequence"/>
</dbReference>
<protein>
    <submittedName>
        <fullName evidence="1">Agglutination protein</fullName>
    </submittedName>
</protein>
<dbReference type="Pfam" id="PF10014">
    <property type="entry name" value="2OG-Fe_Oxy_2"/>
    <property type="match status" value="1"/>
</dbReference>
<sequence>MNATLERTLQLTQLSGKAVNDLSSSFNDLPKTQHADGQYRLRRYSIVKVGEHSIEHLPAREFVQSDDINTFQGNVSRSFEVIEDDVINSQGMFEMCRVFRDANHLSVEHEIEIHQIRIATDAVETQVAPEGVHQDGFQHIAVIGIDRHNIEGGDFLVYREKHEPPFLSMALQQGEVAILADNQLWHNARPIKAVKKDHQGYMDVFVLTAKRAEG</sequence>
<name>A0A2T3P2N3_9GAMM</name>
<evidence type="ECO:0000313" key="2">
    <source>
        <dbReference type="Proteomes" id="UP000240481"/>
    </source>
</evidence>
<dbReference type="EMBL" id="PYLZ01000011">
    <property type="protein sequence ID" value="PSW22731.1"/>
    <property type="molecule type" value="Genomic_DNA"/>
</dbReference>
<dbReference type="RefSeq" id="WP_107302955.1">
    <property type="nucleotide sequence ID" value="NZ_AP024853.1"/>
</dbReference>
<dbReference type="GO" id="GO:0051213">
    <property type="term" value="F:dioxygenase activity"/>
    <property type="evidence" value="ECO:0007669"/>
    <property type="project" value="InterPro"/>
</dbReference>
<dbReference type="Gene3D" id="2.60.120.620">
    <property type="entry name" value="q2cbj1_9rhob like domain"/>
    <property type="match status" value="1"/>
</dbReference>
<reference evidence="1 2" key="1">
    <citation type="submission" date="2018-01" db="EMBL/GenBank/DDBJ databases">
        <title>Whole genome sequencing of Histamine producing bacteria.</title>
        <authorList>
            <person name="Butler K."/>
        </authorList>
    </citation>
    <scope>NUCLEOTIDE SEQUENCE [LARGE SCALE GENOMIC DNA]</scope>
    <source>
        <strain evidence="1 2">DSM 24669</strain>
    </source>
</reference>
<dbReference type="OrthoDB" id="6681382at2"/>
<organism evidence="1 2">
    <name type="scientific">Photobacterium swingsii</name>
    <dbReference type="NCBI Taxonomy" id="680026"/>
    <lineage>
        <taxon>Bacteria</taxon>
        <taxon>Pseudomonadati</taxon>
        <taxon>Pseudomonadota</taxon>
        <taxon>Gammaproteobacteria</taxon>
        <taxon>Vibrionales</taxon>
        <taxon>Vibrionaceae</taxon>
        <taxon>Photobacterium</taxon>
    </lineage>
</organism>
<proteinExistence type="predicted"/>
<evidence type="ECO:0000313" key="1">
    <source>
        <dbReference type="EMBL" id="PSW22731.1"/>
    </source>
</evidence>
<keyword evidence="2" id="KW-1185">Reference proteome</keyword>
<comment type="caution">
    <text evidence="1">The sequence shown here is derived from an EMBL/GenBank/DDBJ whole genome shotgun (WGS) entry which is preliminary data.</text>
</comment>
<gene>
    <name evidence="1" type="ORF">C9I94_18260</name>
</gene>
<dbReference type="AlphaFoldDB" id="A0A2T3P2N3"/>
<dbReference type="InterPro" id="IPR018724">
    <property type="entry name" value="2OG-Fe_dioxygenase"/>
</dbReference>
<accession>A0A2T3P2N3</accession>